<dbReference type="EMBL" id="BTHG01000007">
    <property type="protein sequence ID" value="GMN90261.1"/>
    <property type="molecule type" value="Genomic_DNA"/>
</dbReference>
<dbReference type="InterPro" id="IPR028098">
    <property type="entry name" value="Glyco_trans_4-like_N"/>
</dbReference>
<protein>
    <submittedName>
        <fullName evidence="3">Glycosyltransferase family 4 protein</fullName>
    </submittedName>
</protein>
<sequence>MKIALVTEHLSIGGGPEHLFQICKNMPHYDFKIFAKGGVNFDKFKDLKNVEINNGYAKKDIELYEPDIVHFHSMKPFLSLYKLQFFKLISIHGFHVHKYEFQKGLIAKISYILRKKLESFLYKRADKIITTSDEDEVTLHKLYKLNSIKIYNGIDYSLIDGLKPKELLRKELGFLPNKTICITISRFDFQKDYLSLVKSIEFLNTKYKDFIFYFVGDGDTKLEIERYVKSRNIENIIFLGTRRDIYNLLKASDIFILPSRWEGMSIAALQSLGAKNKLLLSDTYGNRTVARYSKNVELLSLDDYMDLADKIEAMNTKEYLDEENFFTLDKMIVSLDNVYKKALE</sequence>
<dbReference type="InterPro" id="IPR001296">
    <property type="entry name" value="Glyco_trans_1"/>
</dbReference>
<dbReference type="RefSeq" id="WP_407877962.1">
    <property type="nucleotide sequence ID" value="NZ_BTHG01000007.1"/>
</dbReference>
<keyword evidence="4" id="KW-1185">Reference proteome</keyword>
<dbReference type="Gene3D" id="3.40.50.2000">
    <property type="entry name" value="Glycogen Phosphorylase B"/>
    <property type="match status" value="2"/>
</dbReference>
<dbReference type="Pfam" id="PF00534">
    <property type="entry name" value="Glycos_transf_1"/>
    <property type="match status" value="1"/>
</dbReference>
<dbReference type="Proteomes" id="UP001628164">
    <property type="component" value="Unassembled WGS sequence"/>
</dbReference>
<dbReference type="PANTHER" id="PTHR12526:SF630">
    <property type="entry name" value="GLYCOSYLTRANSFERASE"/>
    <property type="match status" value="1"/>
</dbReference>
<feature type="domain" description="Glycosyl transferase family 1" evidence="1">
    <location>
        <begin position="165"/>
        <end position="316"/>
    </location>
</feature>
<evidence type="ECO:0000259" key="1">
    <source>
        <dbReference type="Pfam" id="PF00534"/>
    </source>
</evidence>
<organism evidence="3 4">
    <name type="scientific">Francisella sciaenopsi</name>
    <dbReference type="NCBI Taxonomy" id="3055034"/>
    <lineage>
        <taxon>Bacteria</taxon>
        <taxon>Pseudomonadati</taxon>
        <taxon>Pseudomonadota</taxon>
        <taxon>Gammaproteobacteria</taxon>
        <taxon>Thiotrichales</taxon>
        <taxon>Francisellaceae</taxon>
        <taxon>Francisella</taxon>
    </lineage>
</organism>
<dbReference type="SUPFAM" id="SSF53756">
    <property type="entry name" value="UDP-Glycosyltransferase/glycogen phosphorylase"/>
    <property type="match status" value="1"/>
</dbReference>
<evidence type="ECO:0000313" key="4">
    <source>
        <dbReference type="Proteomes" id="UP001628164"/>
    </source>
</evidence>
<reference evidence="3 4" key="1">
    <citation type="journal article" date="2024" name="Dis. Aquat. Organ.">
        <title>Francisella sciaenopsi sp. nov. isolated from diseased red drum Sciaenops ocellatus in Florida, USA.</title>
        <authorList>
            <person name="Kawahara M."/>
            <person name="Cody T.T."/>
            <person name="Yanong R.P.E."/>
            <person name="Henderson E."/>
            <person name="Yazdi Z."/>
            <person name="Soto E."/>
        </authorList>
    </citation>
    <scope>NUCLEOTIDE SEQUENCE [LARGE SCALE GENOMIC DNA]</scope>
    <source>
        <strain evidence="3 4">R22-20-7</strain>
    </source>
</reference>
<proteinExistence type="predicted"/>
<comment type="caution">
    <text evidence="3">The sequence shown here is derived from an EMBL/GenBank/DDBJ whole genome shotgun (WGS) entry which is preliminary data.</text>
</comment>
<dbReference type="CDD" id="cd03801">
    <property type="entry name" value="GT4_PimA-like"/>
    <property type="match status" value="1"/>
</dbReference>
<name>A0ABQ6PH17_9GAMM</name>
<evidence type="ECO:0000259" key="2">
    <source>
        <dbReference type="Pfam" id="PF13439"/>
    </source>
</evidence>
<accession>A0ABQ6PH17</accession>
<dbReference type="PANTHER" id="PTHR12526">
    <property type="entry name" value="GLYCOSYLTRANSFERASE"/>
    <property type="match status" value="1"/>
</dbReference>
<feature type="domain" description="Glycosyltransferase subfamily 4-like N-terminal" evidence="2">
    <location>
        <begin position="39"/>
        <end position="156"/>
    </location>
</feature>
<dbReference type="Pfam" id="PF13439">
    <property type="entry name" value="Glyco_transf_4"/>
    <property type="match status" value="1"/>
</dbReference>
<gene>
    <name evidence="3" type="ORF">fsci_17490</name>
</gene>
<evidence type="ECO:0000313" key="3">
    <source>
        <dbReference type="EMBL" id="GMN90261.1"/>
    </source>
</evidence>